<organism evidence="8 9">
    <name type="scientific">Alteromonas stellipolaris</name>
    <dbReference type="NCBI Taxonomy" id="233316"/>
    <lineage>
        <taxon>Bacteria</taxon>
        <taxon>Pseudomonadati</taxon>
        <taxon>Pseudomonadota</taxon>
        <taxon>Gammaproteobacteria</taxon>
        <taxon>Alteromonadales</taxon>
        <taxon>Alteromonadaceae</taxon>
        <taxon>Alteromonas/Salinimonas group</taxon>
        <taxon>Alteromonas</taxon>
    </lineage>
</organism>
<keyword evidence="3 6" id="KW-0812">Transmembrane</keyword>
<comment type="subcellular location">
    <subcellularLocation>
        <location evidence="1">Cell membrane</location>
        <topology evidence="1">Multi-pass membrane protein</topology>
    </subcellularLocation>
</comment>
<sequence length="169" mass="18647">MSSTGLSNTGAKYKTAYEEEHVYAGFGVRFGASIIDTLLLLAITFPLLHLLYGKGYWTAEDSLVGIVDVLISYVLPLIATILFWVYKSATPGKMVLKVKVVDAKTGSAPTIRQSVIRYIGYYVSLLPVGLGFLWVLWDTKKQGWHDKMAGTVVIRPKNKGIEPVSFDEA</sequence>
<protein>
    <submittedName>
        <fullName evidence="8">RDD family protein</fullName>
    </submittedName>
</protein>
<dbReference type="PANTHER" id="PTHR36115">
    <property type="entry name" value="PROLINE-RICH ANTIGEN HOMOLOG-RELATED"/>
    <property type="match status" value="1"/>
</dbReference>
<evidence type="ECO:0000256" key="6">
    <source>
        <dbReference type="SAM" id="Phobius"/>
    </source>
</evidence>
<proteinExistence type="predicted"/>
<dbReference type="Proteomes" id="UP001170717">
    <property type="component" value="Unassembled WGS sequence"/>
</dbReference>
<feature type="transmembrane region" description="Helical" evidence="6">
    <location>
        <begin position="63"/>
        <end position="86"/>
    </location>
</feature>
<feature type="domain" description="RDD" evidence="7">
    <location>
        <begin position="23"/>
        <end position="150"/>
    </location>
</feature>
<dbReference type="AlphaFoldDB" id="A0AAW7Z3F9"/>
<dbReference type="PANTHER" id="PTHR36115:SF4">
    <property type="entry name" value="MEMBRANE PROTEIN"/>
    <property type="match status" value="1"/>
</dbReference>
<dbReference type="GO" id="GO:0005886">
    <property type="term" value="C:plasma membrane"/>
    <property type="evidence" value="ECO:0007669"/>
    <property type="project" value="UniProtKB-SubCell"/>
</dbReference>
<feature type="transmembrane region" description="Helical" evidence="6">
    <location>
        <begin position="119"/>
        <end position="137"/>
    </location>
</feature>
<evidence type="ECO:0000259" key="7">
    <source>
        <dbReference type="Pfam" id="PF06271"/>
    </source>
</evidence>
<dbReference type="InterPro" id="IPR051791">
    <property type="entry name" value="Pra-immunoreactive"/>
</dbReference>
<evidence type="ECO:0000313" key="9">
    <source>
        <dbReference type="Proteomes" id="UP001170717"/>
    </source>
</evidence>
<comment type="caution">
    <text evidence="8">The sequence shown here is derived from an EMBL/GenBank/DDBJ whole genome shotgun (WGS) entry which is preliminary data.</text>
</comment>
<evidence type="ECO:0000256" key="2">
    <source>
        <dbReference type="ARBA" id="ARBA00022475"/>
    </source>
</evidence>
<keyword evidence="5 6" id="KW-0472">Membrane</keyword>
<keyword evidence="4 6" id="KW-1133">Transmembrane helix</keyword>
<name>A0AAW7Z3F9_9ALTE</name>
<feature type="transmembrane region" description="Helical" evidence="6">
    <location>
        <begin position="30"/>
        <end position="51"/>
    </location>
</feature>
<accession>A0AAW7Z3F9</accession>
<evidence type="ECO:0000256" key="1">
    <source>
        <dbReference type="ARBA" id="ARBA00004651"/>
    </source>
</evidence>
<dbReference type="Pfam" id="PF06271">
    <property type="entry name" value="RDD"/>
    <property type="match status" value="1"/>
</dbReference>
<evidence type="ECO:0000313" key="8">
    <source>
        <dbReference type="EMBL" id="MDO6579355.1"/>
    </source>
</evidence>
<evidence type="ECO:0000256" key="4">
    <source>
        <dbReference type="ARBA" id="ARBA00022989"/>
    </source>
</evidence>
<evidence type="ECO:0000256" key="3">
    <source>
        <dbReference type="ARBA" id="ARBA00022692"/>
    </source>
</evidence>
<evidence type="ECO:0000256" key="5">
    <source>
        <dbReference type="ARBA" id="ARBA00023136"/>
    </source>
</evidence>
<dbReference type="InterPro" id="IPR010432">
    <property type="entry name" value="RDD"/>
</dbReference>
<dbReference type="EMBL" id="JAUOQI010000018">
    <property type="protein sequence ID" value="MDO6579355.1"/>
    <property type="molecule type" value="Genomic_DNA"/>
</dbReference>
<reference evidence="8" key="1">
    <citation type="submission" date="2023-07" db="EMBL/GenBank/DDBJ databases">
        <title>Genome content predicts the carbon catabolic preferences of heterotrophic bacteria.</title>
        <authorList>
            <person name="Gralka M."/>
        </authorList>
    </citation>
    <scope>NUCLEOTIDE SEQUENCE</scope>
    <source>
        <strain evidence="8">F2M12</strain>
    </source>
</reference>
<dbReference type="RefSeq" id="WP_303538983.1">
    <property type="nucleotide sequence ID" value="NZ_JAUOQI010000018.1"/>
</dbReference>
<gene>
    <name evidence="8" type="ORF">Q4527_18300</name>
</gene>
<keyword evidence="2" id="KW-1003">Cell membrane</keyword>